<dbReference type="PANTHER" id="PTHR13636">
    <property type="entry name" value="TRANSMEMBRANE PROTEIN 258"/>
    <property type="match status" value="1"/>
</dbReference>
<keyword evidence="5 6" id="KW-0472">Membrane</keyword>
<sequence>MLMIYLLKPKPLNDMSFLQINGPDCAKATRLTEREGPLSFSPNSALCFDLNRSKPKLSTTASNSLSTSPPTAMAPKPIASPVAVTWYPTLAVVMLAIGLIFTASFFIYEATISRKSRSLAKELITGTVASVFLGFGSLFLLLASGVYV</sequence>
<dbReference type="GO" id="GO:0006487">
    <property type="term" value="P:protein N-linked glycosylation"/>
    <property type="evidence" value="ECO:0007669"/>
    <property type="project" value="UniProtKB-UniRule"/>
</dbReference>
<dbReference type="Proteomes" id="UP000006882">
    <property type="component" value="Chromosome G7"/>
</dbReference>
<comment type="function">
    <text evidence="6">Subunit of the oligosaccharyl transferase (OST) complex that catalyzes the initial transfer of a defined glycan (Glc(3)Man(9)GlcNAc(2) in eukaryotes) from the lipid carrier dolichol-pyrophosphate to an asparagine residue within an Asn-X-Ser/Thr consensus motif in nascent polypeptide chains, the first step in protein N-glycosylation. N-glycosylation occurs cotranslationally and the complex associates with the Sec61 complex at the channel-forming translocon complex that mediates protein translocation across the endoplasmic reticulum (ER). All subunits are required for a maximal enzyme activity.</text>
</comment>
<keyword evidence="3 6" id="KW-0812">Transmembrane</keyword>
<evidence type="ECO:0000256" key="1">
    <source>
        <dbReference type="ARBA" id="ARBA00004141"/>
    </source>
</evidence>
<comment type="similarity">
    <text evidence="2 6">Belongs to the OST5 family.</text>
</comment>
<evidence type="ECO:0000256" key="2">
    <source>
        <dbReference type="ARBA" id="ARBA00009825"/>
    </source>
</evidence>
<comment type="subunit">
    <text evidence="6">Component of the oligosaccharyltransferase (OST) complex.</text>
</comment>
<dbReference type="GO" id="GO:0005789">
    <property type="term" value="C:endoplasmic reticulum membrane"/>
    <property type="evidence" value="ECO:0000318"/>
    <property type="project" value="GO_Central"/>
</dbReference>
<dbReference type="EMBL" id="CM007657">
    <property type="protein sequence ID" value="ONH97776.1"/>
    <property type="molecule type" value="Genomic_DNA"/>
</dbReference>
<dbReference type="eggNOG" id="KOG4452">
    <property type="taxonomic scope" value="Eukaryota"/>
</dbReference>
<dbReference type="GO" id="GO:0034976">
    <property type="term" value="P:response to endoplasmic reticulum stress"/>
    <property type="evidence" value="ECO:0000318"/>
    <property type="project" value="GO_Central"/>
</dbReference>
<dbReference type="InterPro" id="IPR007915">
    <property type="entry name" value="TMEM258/Ost5"/>
</dbReference>
<dbReference type="GO" id="GO:0062062">
    <property type="term" value="F:oligosaccharyltransferase complex binding"/>
    <property type="evidence" value="ECO:0000318"/>
    <property type="project" value="GO_Central"/>
</dbReference>
<evidence type="ECO:0000256" key="6">
    <source>
        <dbReference type="RuleBase" id="RU367008"/>
    </source>
</evidence>
<dbReference type="STRING" id="3760.A0A251NER2"/>
<dbReference type="AlphaFoldDB" id="A0A251NER2"/>
<dbReference type="GO" id="GO:0008250">
    <property type="term" value="C:oligosaccharyltransferase complex"/>
    <property type="evidence" value="ECO:0007669"/>
    <property type="project" value="UniProtKB-UniRule"/>
</dbReference>
<evidence type="ECO:0000256" key="4">
    <source>
        <dbReference type="ARBA" id="ARBA00022989"/>
    </source>
</evidence>
<keyword evidence="4 6" id="KW-1133">Transmembrane helix</keyword>
<dbReference type="Gramene" id="ONH97776">
    <property type="protein sequence ID" value="ONH97776"/>
    <property type="gene ID" value="PRUPE_7G209400"/>
</dbReference>
<keyword evidence="8" id="KW-1185">Reference proteome</keyword>
<feature type="transmembrane region" description="Helical" evidence="6">
    <location>
        <begin position="86"/>
        <end position="111"/>
    </location>
</feature>
<dbReference type="Pfam" id="PF05251">
    <property type="entry name" value="Ost5"/>
    <property type="match status" value="1"/>
</dbReference>
<gene>
    <name evidence="7" type="ORF">PRUPE_7G209400</name>
</gene>
<comment type="subcellular location">
    <subcellularLocation>
        <location evidence="1 6">Membrane</location>
        <topology evidence="1 6">Multi-pass membrane protein</topology>
    </subcellularLocation>
</comment>
<evidence type="ECO:0000256" key="5">
    <source>
        <dbReference type="ARBA" id="ARBA00023136"/>
    </source>
</evidence>
<protein>
    <recommendedName>
        <fullName evidence="6">Dolichyl-diphosphooligosaccharide-protein glycosyltransferase subunit OST5</fullName>
    </recommendedName>
</protein>
<feature type="transmembrane region" description="Helical" evidence="6">
    <location>
        <begin position="123"/>
        <end position="147"/>
    </location>
</feature>
<evidence type="ECO:0000256" key="3">
    <source>
        <dbReference type="ARBA" id="ARBA00022692"/>
    </source>
</evidence>
<proteinExistence type="inferred from homology"/>
<organism evidence="7 8">
    <name type="scientific">Prunus persica</name>
    <name type="common">Peach</name>
    <name type="synonym">Amygdalus persica</name>
    <dbReference type="NCBI Taxonomy" id="3760"/>
    <lineage>
        <taxon>Eukaryota</taxon>
        <taxon>Viridiplantae</taxon>
        <taxon>Streptophyta</taxon>
        <taxon>Embryophyta</taxon>
        <taxon>Tracheophyta</taxon>
        <taxon>Spermatophyta</taxon>
        <taxon>Magnoliopsida</taxon>
        <taxon>eudicotyledons</taxon>
        <taxon>Gunneridae</taxon>
        <taxon>Pentapetalae</taxon>
        <taxon>rosids</taxon>
        <taxon>fabids</taxon>
        <taxon>Rosales</taxon>
        <taxon>Rosaceae</taxon>
        <taxon>Amygdaloideae</taxon>
        <taxon>Amygdaleae</taxon>
        <taxon>Prunus</taxon>
    </lineage>
</organism>
<accession>A0A251NER2</accession>
<evidence type="ECO:0000313" key="7">
    <source>
        <dbReference type="EMBL" id="ONH97776.1"/>
    </source>
</evidence>
<reference evidence="7 8" key="1">
    <citation type="journal article" date="2013" name="Nat. Genet.">
        <title>The high-quality draft genome of peach (Prunus persica) identifies unique patterns of genetic diversity, domestication and genome evolution.</title>
        <authorList>
            <consortium name="International Peach Genome Initiative"/>
            <person name="Verde I."/>
            <person name="Abbott A.G."/>
            <person name="Scalabrin S."/>
            <person name="Jung S."/>
            <person name="Shu S."/>
            <person name="Marroni F."/>
            <person name="Zhebentyayeva T."/>
            <person name="Dettori M.T."/>
            <person name="Grimwood J."/>
            <person name="Cattonaro F."/>
            <person name="Zuccolo A."/>
            <person name="Rossini L."/>
            <person name="Jenkins J."/>
            <person name="Vendramin E."/>
            <person name="Meisel L.A."/>
            <person name="Decroocq V."/>
            <person name="Sosinski B."/>
            <person name="Prochnik S."/>
            <person name="Mitros T."/>
            <person name="Policriti A."/>
            <person name="Cipriani G."/>
            <person name="Dondini L."/>
            <person name="Ficklin S."/>
            <person name="Goodstein D.M."/>
            <person name="Xuan P."/>
            <person name="Del Fabbro C."/>
            <person name="Aramini V."/>
            <person name="Copetti D."/>
            <person name="Gonzalez S."/>
            <person name="Horner D.S."/>
            <person name="Falchi R."/>
            <person name="Lucas S."/>
            <person name="Mica E."/>
            <person name="Maldonado J."/>
            <person name="Lazzari B."/>
            <person name="Bielenberg D."/>
            <person name="Pirona R."/>
            <person name="Miculan M."/>
            <person name="Barakat A."/>
            <person name="Testolin R."/>
            <person name="Stella A."/>
            <person name="Tartarini S."/>
            <person name="Tonutti P."/>
            <person name="Arus P."/>
            <person name="Orellana A."/>
            <person name="Wells C."/>
            <person name="Main D."/>
            <person name="Vizzotto G."/>
            <person name="Silva H."/>
            <person name="Salamini F."/>
            <person name="Schmutz J."/>
            <person name="Morgante M."/>
            <person name="Rokhsar D.S."/>
        </authorList>
    </citation>
    <scope>NUCLEOTIDE SEQUENCE [LARGE SCALE GENOMIC DNA]</scope>
    <source>
        <strain evidence="8">cv. Nemared</strain>
    </source>
</reference>
<evidence type="ECO:0000313" key="8">
    <source>
        <dbReference type="Proteomes" id="UP000006882"/>
    </source>
</evidence>
<name>A0A251NER2_PRUPE</name>